<evidence type="ECO:0000256" key="2">
    <source>
        <dbReference type="ARBA" id="ARBA00023015"/>
    </source>
</evidence>
<dbReference type="SMART" id="SM00420">
    <property type="entry name" value="HTH_DEOR"/>
    <property type="match status" value="1"/>
</dbReference>
<keyword evidence="7" id="KW-1185">Reference proteome</keyword>
<dbReference type="InterPro" id="IPR014036">
    <property type="entry name" value="DeoR-like_C"/>
</dbReference>
<dbReference type="InterPro" id="IPR036388">
    <property type="entry name" value="WH-like_DNA-bd_sf"/>
</dbReference>
<dbReference type="InterPro" id="IPR018356">
    <property type="entry name" value="Tscrpt_reg_HTH_DeoR_CS"/>
</dbReference>
<dbReference type="GO" id="GO:0003677">
    <property type="term" value="F:DNA binding"/>
    <property type="evidence" value="ECO:0007669"/>
    <property type="project" value="UniProtKB-KW"/>
</dbReference>
<dbReference type="PANTHER" id="PTHR30363">
    <property type="entry name" value="HTH-TYPE TRANSCRIPTIONAL REGULATOR SRLR-RELATED"/>
    <property type="match status" value="1"/>
</dbReference>
<reference evidence="6 7" key="1">
    <citation type="submission" date="2018-01" db="EMBL/GenBank/DDBJ databases">
        <title>Draft Genome Sequence of Komagataeibacter maltaceti LMG 1529, a Vinegar Producing Acetic Acid Bacterium Isolated from Malt Vinegar Brewery Acetifiers.</title>
        <authorList>
            <person name="Zhang Q."/>
            <person name="Hollensteiner J."/>
            <person name="Poehlein A."/>
            <person name="Daniel R."/>
        </authorList>
    </citation>
    <scope>NUCLEOTIDE SEQUENCE [LARGE SCALE GENOMIC DNA]</scope>
    <source>
        <strain evidence="6 7">LMG 1529</strain>
    </source>
</reference>
<dbReference type="Pfam" id="PF08220">
    <property type="entry name" value="HTH_DeoR"/>
    <property type="match status" value="1"/>
</dbReference>
<dbReference type="PROSITE" id="PS00894">
    <property type="entry name" value="HTH_DEOR_1"/>
    <property type="match status" value="1"/>
</dbReference>
<evidence type="ECO:0000256" key="3">
    <source>
        <dbReference type="ARBA" id="ARBA00023125"/>
    </source>
</evidence>
<organism evidence="6 7">
    <name type="scientific">Novacetimonas maltaceti</name>
    <dbReference type="NCBI Taxonomy" id="1203393"/>
    <lineage>
        <taxon>Bacteria</taxon>
        <taxon>Pseudomonadati</taxon>
        <taxon>Pseudomonadota</taxon>
        <taxon>Alphaproteobacteria</taxon>
        <taxon>Acetobacterales</taxon>
        <taxon>Acetobacteraceae</taxon>
        <taxon>Novacetimonas</taxon>
    </lineage>
</organism>
<dbReference type="PANTHER" id="PTHR30363:SF4">
    <property type="entry name" value="GLYCEROL-3-PHOSPHATE REGULON REPRESSOR"/>
    <property type="match status" value="1"/>
</dbReference>
<dbReference type="PROSITE" id="PS51000">
    <property type="entry name" value="HTH_DEOR_2"/>
    <property type="match status" value="1"/>
</dbReference>
<dbReference type="InterPro" id="IPR036390">
    <property type="entry name" value="WH_DNA-bd_sf"/>
</dbReference>
<dbReference type="Proteomes" id="UP000237344">
    <property type="component" value="Unassembled WGS sequence"/>
</dbReference>
<evidence type="ECO:0000256" key="1">
    <source>
        <dbReference type="ARBA" id="ARBA00022491"/>
    </source>
</evidence>
<evidence type="ECO:0000259" key="5">
    <source>
        <dbReference type="PROSITE" id="PS51000"/>
    </source>
</evidence>
<keyword evidence="2" id="KW-0805">Transcription regulation</keyword>
<accession>A0A2S3W523</accession>
<feature type="domain" description="HTH deoR-type" evidence="5">
    <location>
        <begin position="6"/>
        <end position="61"/>
    </location>
</feature>
<sequence>MASISAGERHREIMELVRLQGYVSNEDLAQRLNVAVQTIRRDVNTLARQGLVARHHGGAGLASSVENIAYAERQVLNRNAKEAIGQIAARAIPDNSSLFISIGTTTEAFAQALRQHKALRVITNNLHVASTLSSRTDFQVIVTGGQVRFSDGGITGSTASTSIDQYRTDFAVIGISGIEEDGTLLDFDADEINIAQAMMRNARKVFLLADQDKFGRRPMGRLGHLSNIHGFFTDRPPPARIRQILKENGVQLHIAQDAGAKTAQRS</sequence>
<dbReference type="AlphaFoldDB" id="A0A2S3W523"/>
<evidence type="ECO:0000313" key="7">
    <source>
        <dbReference type="Proteomes" id="UP000237344"/>
    </source>
</evidence>
<dbReference type="InterPro" id="IPR037171">
    <property type="entry name" value="NagB/RpiA_transferase-like"/>
</dbReference>
<dbReference type="PRINTS" id="PR00037">
    <property type="entry name" value="HTHLACR"/>
</dbReference>
<dbReference type="SMART" id="SM01134">
    <property type="entry name" value="DeoRC"/>
    <property type="match status" value="1"/>
</dbReference>
<dbReference type="InterPro" id="IPR001034">
    <property type="entry name" value="DeoR_HTH"/>
</dbReference>
<dbReference type="Gene3D" id="1.10.10.10">
    <property type="entry name" value="Winged helix-like DNA-binding domain superfamily/Winged helix DNA-binding domain"/>
    <property type="match status" value="1"/>
</dbReference>
<keyword evidence="1" id="KW-0678">Repressor</keyword>
<dbReference type="SUPFAM" id="SSF46785">
    <property type="entry name" value="Winged helix' DNA-binding domain"/>
    <property type="match status" value="1"/>
</dbReference>
<comment type="caution">
    <text evidence="6">The sequence shown here is derived from an EMBL/GenBank/DDBJ whole genome shotgun (WGS) entry which is preliminary data.</text>
</comment>
<name>A0A2S3W523_9PROT</name>
<keyword evidence="4" id="KW-0804">Transcription</keyword>
<dbReference type="Gene3D" id="3.40.50.1360">
    <property type="match status" value="1"/>
</dbReference>
<keyword evidence="3" id="KW-0238">DNA-binding</keyword>
<evidence type="ECO:0000256" key="4">
    <source>
        <dbReference type="ARBA" id="ARBA00023163"/>
    </source>
</evidence>
<dbReference type="InterPro" id="IPR050313">
    <property type="entry name" value="Carb_Metab_HTH_regulators"/>
</dbReference>
<dbReference type="GO" id="GO:0003700">
    <property type="term" value="F:DNA-binding transcription factor activity"/>
    <property type="evidence" value="ECO:0007669"/>
    <property type="project" value="InterPro"/>
</dbReference>
<evidence type="ECO:0000313" key="6">
    <source>
        <dbReference type="EMBL" id="POF63908.1"/>
    </source>
</evidence>
<dbReference type="RefSeq" id="WP_180999719.1">
    <property type="nucleotide sequence ID" value="NZ_NKUE01000009.1"/>
</dbReference>
<protein>
    <submittedName>
        <fullName evidence="6">Glycerol-3-phosphate regulon repressor</fullName>
    </submittedName>
</protein>
<dbReference type="Pfam" id="PF00455">
    <property type="entry name" value="DeoRC"/>
    <property type="match status" value="1"/>
</dbReference>
<proteinExistence type="predicted"/>
<dbReference type="EMBL" id="POTC01000003">
    <property type="protein sequence ID" value="POF63908.1"/>
    <property type="molecule type" value="Genomic_DNA"/>
</dbReference>
<gene>
    <name evidence="6" type="primary">glpR</name>
    <name evidence="6" type="ORF">KMAL_04410</name>
</gene>
<dbReference type="SUPFAM" id="SSF100950">
    <property type="entry name" value="NagB/RpiA/CoA transferase-like"/>
    <property type="match status" value="1"/>
</dbReference>